<name>A0A165CHS9_EXIGL</name>
<dbReference type="Proteomes" id="UP000077266">
    <property type="component" value="Unassembled WGS sequence"/>
</dbReference>
<evidence type="ECO:0000313" key="3">
    <source>
        <dbReference type="Proteomes" id="UP000077266"/>
    </source>
</evidence>
<gene>
    <name evidence="2" type="ORF">EXIGLDRAFT_778503</name>
</gene>
<evidence type="ECO:0000256" key="1">
    <source>
        <dbReference type="SAM" id="MobiDB-lite"/>
    </source>
</evidence>
<dbReference type="OrthoDB" id="2634326at2759"/>
<protein>
    <submittedName>
        <fullName evidence="2">Uncharacterized protein</fullName>
    </submittedName>
</protein>
<accession>A0A165CHS9</accession>
<keyword evidence="3" id="KW-1185">Reference proteome</keyword>
<dbReference type="EMBL" id="KV426320">
    <property type="protein sequence ID" value="KZV82491.1"/>
    <property type="molecule type" value="Genomic_DNA"/>
</dbReference>
<feature type="compositionally biased region" description="Acidic residues" evidence="1">
    <location>
        <begin position="148"/>
        <end position="166"/>
    </location>
</feature>
<dbReference type="InParanoid" id="A0A165CHS9"/>
<feature type="compositionally biased region" description="Low complexity" evidence="1">
    <location>
        <begin position="442"/>
        <end position="468"/>
    </location>
</feature>
<sequence length="918" mass="103387">MVETLAATQRGMLEMLGWVNLVSAEETLRGYTSSIRGIVYNADTDKHGWKWARGVLTTEREVAERYAQFNVPVWFFVSYDVYHRLDPLWKEMTLLPPTFVSTRFVDNLPPVHLQGVSDRTDRLALPAPGDEYIDDYQNQGYIQDDNDVNMSYDDDNFTNQLMDDEPGTIHERAPSLAPARQNLAPSRQEGNTDVEMHDYEDNSANNGMDEDHGTNRARTRSVVPGTSKRKAPESTARSGPKPKKKSKNTRMVKPLHPRAFGWGKNGQPAWYPTPPAFLLGHVAQVDFSEQRMRALADTNEFPVPQHRGVGHMWVTPVPQHLANAEKASGASFMMANLCDFIDDFERALATRGVDNLFALPAKQWKEAVLKGHAPAHAVEPVARFLGIEDRWRTGGGEVVDVAVADVSDQGSGLANIALALAGSRGHEPDKDEATDMAEDSGTSAAASTRATSPAFPPSTAATTRPTSPVGRNPYDDDDDDSTSDDEGYQVCPKAFGTGPEGPNGPFEEPPPDKRRLAGEEDRYKYEPAGWRSKGPGQLRSEYELRWYRQLEPGEIDIHEPFEEGTILFNRVGVDWVKQHRHEYDLWWCYQDAIVFMFKAYADREGPRATGERHTRPFYVVAYNGARKLEKSHGHFGKFVWHAEPFAQKLRLPLEPSSHIGSHTSMNPQAKERVKVEPDVYTAMFPMMQALLDDEKRRAQNAADEADLQGQDTATRSTSTPSSEVRRLSDYYAGSGPRTFKGYALPPYEPDGKETYEWLPTASRVYIVWYLQELQFRYELLSLETQMGIHFRSHDNSALDKFHAVSAIWSTDEKPDDIPVDRTFVPSGPNPLTSDDWRRRRAPITRFYNIVKLWPRVFEPPVSLPATLPPSFDNAEEFAQVERGVWMAYAQTYYDMYAREAPLPTPRPPSPAPPASADM</sequence>
<feature type="compositionally biased region" description="Acidic residues" evidence="1">
    <location>
        <begin position="475"/>
        <end position="487"/>
    </location>
</feature>
<dbReference type="AlphaFoldDB" id="A0A165CHS9"/>
<feature type="compositionally biased region" description="Basic and acidic residues" evidence="1">
    <location>
        <begin position="424"/>
        <end position="433"/>
    </location>
</feature>
<feature type="region of interest" description="Disordered" evidence="1">
    <location>
        <begin position="695"/>
        <end position="724"/>
    </location>
</feature>
<evidence type="ECO:0000313" key="2">
    <source>
        <dbReference type="EMBL" id="KZV82491.1"/>
    </source>
</evidence>
<feature type="compositionally biased region" description="Basic residues" evidence="1">
    <location>
        <begin position="240"/>
        <end position="252"/>
    </location>
</feature>
<feature type="compositionally biased region" description="Polar residues" evidence="1">
    <location>
        <begin position="709"/>
        <end position="722"/>
    </location>
</feature>
<reference evidence="2 3" key="1">
    <citation type="journal article" date="2016" name="Mol. Biol. Evol.">
        <title>Comparative Genomics of Early-Diverging Mushroom-Forming Fungi Provides Insights into the Origins of Lignocellulose Decay Capabilities.</title>
        <authorList>
            <person name="Nagy L.G."/>
            <person name="Riley R."/>
            <person name="Tritt A."/>
            <person name="Adam C."/>
            <person name="Daum C."/>
            <person name="Floudas D."/>
            <person name="Sun H."/>
            <person name="Yadav J.S."/>
            <person name="Pangilinan J."/>
            <person name="Larsson K.H."/>
            <person name="Matsuura K."/>
            <person name="Barry K."/>
            <person name="Labutti K."/>
            <person name="Kuo R."/>
            <person name="Ohm R.A."/>
            <person name="Bhattacharya S.S."/>
            <person name="Shirouzu T."/>
            <person name="Yoshinaga Y."/>
            <person name="Martin F.M."/>
            <person name="Grigoriev I.V."/>
            <person name="Hibbett D.S."/>
        </authorList>
    </citation>
    <scope>NUCLEOTIDE SEQUENCE [LARGE SCALE GENOMIC DNA]</scope>
    <source>
        <strain evidence="2 3">HHB12029</strain>
    </source>
</reference>
<organism evidence="2 3">
    <name type="scientific">Exidia glandulosa HHB12029</name>
    <dbReference type="NCBI Taxonomy" id="1314781"/>
    <lineage>
        <taxon>Eukaryota</taxon>
        <taxon>Fungi</taxon>
        <taxon>Dikarya</taxon>
        <taxon>Basidiomycota</taxon>
        <taxon>Agaricomycotina</taxon>
        <taxon>Agaricomycetes</taxon>
        <taxon>Auriculariales</taxon>
        <taxon>Exidiaceae</taxon>
        <taxon>Exidia</taxon>
    </lineage>
</organism>
<feature type="region of interest" description="Disordered" evidence="1">
    <location>
        <begin position="148"/>
        <end position="252"/>
    </location>
</feature>
<feature type="region of interest" description="Disordered" evidence="1">
    <location>
        <begin position="423"/>
        <end position="516"/>
    </location>
</feature>
<proteinExistence type="predicted"/>